<evidence type="ECO:0000313" key="3">
    <source>
        <dbReference type="Proteomes" id="UP000269154"/>
    </source>
</evidence>
<comment type="caution">
    <text evidence="2">The sequence shown here is derived from an EMBL/GenBank/DDBJ whole genome shotgun (WGS) entry which is preliminary data.</text>
</comment>
<dbReference type="InterPro" id="IPR023210">
    <property type="entry name" value="NADP_OxRdtase_dom"/>
</dbReference>
<dbReference type="Gene3D" id="3.20.20.100">
    <property type="entry name" value="NADP-dependent oxidoreductase domain"/>
    <property type="match status" value="1"/>
</dbReference>
<dbReference type="SUPFAM" id="SSF51430">
    <property type="entry name" value="NAD(P)-linked oxidoreductase"/>
    <property type="match status" value="1"/>
</dbReference>
<dbReference type="Pfam" id="PF00248">
    <property type="entry name" value="Aldo_ket_red"/>
    <property type="match status" value="1"/>
</dbReference>
<organism evidence="2 3">
    <name type="scientific">Okeania hirsuta</name>
    <dbReference type="NCBI Taxonomy" id="1458930"/>
    <lineage>
        <taxon>Bacteria</taxon>
        <taxon>Bacillati</taxon>
        <taxon>Cyanobacteriota</taxon>
        <taxon>Cyanophyceae</taxon>
        <taxon>Oscillatoriophycideae</taxon>
        <taxon>Oscillatoriales</taxon>
        <taxon>Microcoleaceae</taxon>
        <taxon>Okeania</taxon>
    </lineage>
</organism>
<dbReference type="Proteomes" id="UP000269154">
    <property type="component" value="Unassembled WGS sequence"/>
</dbReference>
<evidence type="ECO:0000259" key="1">
    <source>
        <dbReference type="Pfam" id="PF00248"/>
    </source>
</evidence>
<dbReference type="EMBL" id="RCBY01000022">
    <property type="protein sequence ID" value="RQH50314.1"/>
    <property type="molecule type" value="Genomic_DNA"/>
</dbReference>
<sequence>MISGKATIAATKSYAQLHQTECPQKHFREINSLIMSSIGIGTYLGTSDATTDNLVTEAIIKSVESGINLIDTAINYRSQHGEMSVKAALVHLIESQTVSRAELIICSKGGFIPNREREKWFKQEYVDNSKFNVQMTDMVAGIHCMHPEYIQDQLERSLINLGVETIDIYYLHNPETQLGIIPPDEFYRRLKAVFAVLEKAADAGKITAYGIATWQGFRVPPTDAKHIDLAKAKSIAQEVAGGKSDRFQFIQLPVNLTMPEAFITPTQPVDGKILPAITAANQLGINAIASASIAQAKNLMQLPQNIIHYLGENLKTDAVRALQFTRSVPGLSSALVGMKSPNHVAENLALTSIPPLDAEDFAQLGVRE</sequence>
<keyword evidence="3" id="KW-1185">Reference proteome</keyword>
<dbReference type="OrthoDB" id="9804790at2"/>
<protein>
    <submittedName>
        <fullName evidence="2">Aldo/keto reductase</fullName>
    </submittedName>
</protein>
<dbReference type="RefSeq" id="WP_124144706.1">
    <property type="nucleotide sequence ID" value="NZ_CAWOKI010000033.1"/>
</dbReference>
<reference evidence="2 3" key="1">
    <citation type="journal article" date="2018" name="ACS Chem. Biol.">
        <title>Ketoreductase domain dysfunction expands chemodiversity: malyngamide biosynthesis in the cyanobacterium Okeania hirsuta.</title>
        <authorList>
            <person name="Moss N.A."/>
            <person name="Leao T."/>
            <person name="Rankin M."/>
            <person name="McCullough T.M."/>
            <person name="Qu P."/>
            <person name="Korobeynikov A."/>
            <person name="Smith J.L."/>
            <person name="Gerwick L."/>
            <person name="Gerwick W.H."/>
        </authorList>
    </citation>
    <scope>NUCLEOTIDE SEQUENCE [LARGE SCALE GENOMIC DNA]</scope>
    <source>
        <strain evidence="2 3">PAB10Feb10-1</strain>
    </source>
</reference>
<feature type="domain" description="NADP-dependent oxidoreductase" evidence="1">
    <location>
        <begin position="38"/>
        <end position="214"/>
    </location>
</feature>
<dbReference type="CDD" id="cd19099">
    <property type="entry name" value="AKR_unchar"/>
    <property type="match status" value="1"/>
</dbReference>
<dbReference type="AlphaFoldDB" id="A0A3N6PI15"/>
<dbReference type="PANTHER" id="PTHR43312">
    <property type="entry name" value="D-THREO-ALDOSE 1-DEHYDROGENASE"/>
    <property type="match status" value="1"/>
</dbReference>
<dbReference type="InterPro" id="IPR053135">
    <property type="entry name" value="AKR2_Oxidoreductase"/>
</dbReference>
<dbReference type="InterPro" id="IPR036812">
    <property type="entry name" value="NAD(P)_OxRdtase_dom_sf"/>
</dbReference>
<name>A0A3N6PI15_9CYAN</name>
<evidence type="ECO:0000313" key="2">
    <source>
        <dbReference type="EMBL" id="RQH50314.1"/>
    </source>
</evidence>
<accession>A0A3N6PI15</accession>
<gene>
    <name evidence="2" type="ORF">D5R40_06335</name>
</gene>
<dbReference type="PANTHER" id="PTHR43312:SF1">
    <property type="entry name" value="NADP-DEPENDENT OXIDOREDUCTASE DOMAIN-CONTAINING PROTEIN"/>
    <property type="match status" value="1"/>
</dbReference>
<proteinExistence type="predicted"/>